<evidence type="ECO:0000256" key="1">
    <source>
        <dbReference type="SAM" id="SignalP"/>
    </source>
</evidence>
<evidence type="ECO:0000313" key="2">
    <source>
        <dbReference type="EMBL" id="KAK8767470.1"/>
    </source>
</evidence>
<dbReference type="EMBL" id="JARKHS020025437">
    <property type="protein sequence ID" value="KAK8767470.1"/>
    <property type="molecule type" value="Genomic_DNA"/>
</dbReference>
<reference evidence="2 3" key="1">
    <citation type="journal article" date="2023" name="Arcadia Sci">
        <title>De novo assembly of a long-read Amblyomma americanum tick genome.</title>
        <authorList>
            <person name="Chou S."/>
            <person name="Poskanzer K.E."/>
            <person name="Rollins M."/>
            <person name="Thuy-Boun P.S."/>
        </authorList>
    </citation>
    <scope>NUCLEOTIDE SEQUENCE [LARGE SCALE GENOMIC DNA]</scope>
    <source>
        <strain evidence="2">F_SG_1</strain>
        <tissue evidence="2">Salivary glands</tissue>
    </source>
</reference>
<dbReference type="AlphaFoldDB" id="A0AAQ4DYD0"/>
<sequence>MMGAFRAHLIIVVGSEFWHRTRAGASSACTWEGLTCGRVSVCDDLCSPLDEEQLLATMLPFLMPTEVSEVSLARLAYASTALQRFPELSNVTADKKITAALETEDADTITELLLAELAEAAEKIDQPLTAKAPCGF</sequence>
<keyword evidence="1" id="KW-0732">Signal</keyword>
<organism evidence="2 3">
    <name type="scientific">Amblyomma americanum</name>
    <name type="common">Lone star tick</name>
    <dbReference type="NCBI Taxonomy" id="6943"/>
    <lineage>
        <taxon>Eukaryota</taxon>
        <taxon>Metazoa</taxon>
        <taxon>Ecdysozoa</taxon>
        <taxon>Arthropoda</taxon>
        <taxon>Chelicerata</taxon>
        <taxon>Arachnida</taxon>
        <taxon>Acari</taxon>
        <taxon>Parasitiformes</taxon>
        <taxon>Ixodida</taxon>
        <taxon>Ixodoidea</taxon>
        <taxon>Ixodidae</taxon>
        <taxon>Amblyomminae</taxon>
        <taxon>Amblyomma</taxon>
    </lineage>
</organism>
<gene>
    <name evidence="2" type="ORF">V5799_005751</name>
</gene>
<comment type="caution">
    <text evidence="2">The sequence shown here is derived from an EMBL/GenBank/DDBJ whole genome shotgun (WGS) entry which is preliminary data.</text>
</comment>
<keyword evidence="3" id="KW-1185">Reference proteome</keyword>
<name>A0AAQ4DYD0_AMBAM</name>
<feature type="chain" id="PRO_5042911623" description="Secreted protein" evidence="1">
    <location>
        <begin position="24"/>
        <end position="136"/>
    </location>
</feature>
<protein>
    <recommendedName>
        <fullName evidence="4">Secreted protein</fullName>
    </recommendedName>
</protein>
<proteinExistence type="predicted"/>
<evidence type="ECO:0000313" key="3">
    <source>
        <dbReference type="Proteomes" id="UP001321473"/>
    </source>
</evidence>
<dbReference type="Proteomes" id="UP001321473">
    <property type="component" value="Unassembled WGS sequence"/>
</dbReference>
<feature type="signal peptide" evidence="1">
    <location>
        <begin position="1"/>
        <end position="23"/>
    </location>
</feature>
<accession>A0AAQ4DYD0</accession>
<evidence type="ECO:0008006" key="4">
    <source>
        <dbReference type="Google" id="ProtNLM"/>
    </source>
</evidence>